<keyword evidence="1" id="KW-0732">Signal</keyword>
<comment type="caution">
    <text evidence="2">The sequence shown here is derived from an EMBL/GenBank/DDBJ whole genome shotgun (WGS) entry which is preliminary data.</text>
</comment>
<organism evidence="2 3">
    <name type="scientific">Phreatobacter oligotrophus</name>
    <dbReference type="NCBI Taxonomy" id="1122261"/>
    <lineage>
        <taxon>Bacteria</taxon>
        <taxon>Pseudomonadati</taxon>
        <taxon>Pseudomonadota</taxon>
        <taxon>Alphaproteobacteria</taxon>
        <taxon>Hyphomicrobiales</taxon>
        <taxon>Phreatobacteraceae</taxon>
        <taxon>Phreatobacter</taxon>
    </lineage>
</organism>
<dbReference type="InterPro" id="IPR001893">
    <property type="entry name" value="Cys-rich_GLG1_repeat"/>
</dbReference>
<protein>
    <submittedName>
        <fullName evidence="2">Cysteine rich repeat-containing protein</fullName>
    </submittedName>
</protein>
<dbReference type="AlphaFoldDB" id="A0A2T4Z5E7"/>
<dbReference type="Proteomes" id="UP000241808">
    <property type="component" value="Unassembled WGS sequence"/>
</dbReference>
<feature type="chain" id="PRO_5015629247" evidence="1">
    <location>
        <begin position="21"/>
        <end position="80"/>
    </location>
</feature>
<evidence type="ECO:0000313" key="3">
    <source>
        <dbReference type="Proteomes" id="UP000241808"/>
    </source>
</evidence>
<dbReference type="EMBL" id="PZZL01000004">
    <property type="protein sequence ID" value="PTM57108.1"/>
    <property type="molecule type" value="Genomic_DNA"/>
</dbReference>
<evidence type="ECO:0000256" key="1">
    <source>
        <dbReference type="SAM" id="SignalP"/>
    </source>
</evidence>
<reference evidence="2 3" key="1">
    <citation type="submission" date="2018-04" db="EMBL/GenBank/DDBJ databases">
        <title>Genomic Encyclopedia of Archaeal and Bacterial Type Strains, Phase II (KMG-II): from individual species to whole genera.</title>
        <authorList>
            <person name="Goeker M."/>
        </authorList>
    </citation>
    <scope>NUCLEOTIDE SEQUENCE [LARGE SCALE GENOMIC DNA]</scope>
    <source>
        <strain evidence="2 3">DSM 25521</strain>
    </source>
</reference>
<gene>
    <name evidence="2" type="ORF">C8P69_104156</name>
</gene>
<proteinExistence type="predicted"/>
<sequence length="80" mass="8508">MMRLLPALLALAALSAPALAQNENLSFSQRMSIYRACKPDLDAKCPNAGTDSARVSACLRTNQSQLSEGCVTAIRQAGVR</sequence>
<keyword evidence="3" id="KW-1185">Reference proteome</keyword>
<dbReference type="Pfam" id="PF00839">
    <property type="entry name" value="Cys_rich_FGFR"/>
    <property type="match status" value="1"/>
</dbReference>
<dbReference type="GO" id="GO:0016020">
    <property type="term" value="C:membrane"/>
    <property type="evidence" value="ECO:0007669"/>
    <property type="project" value="InterPro"/>
</dbReference>
<feature type="signal peptide" evidence="1">
    <location>
        <begin position="1"/>
        <end position="20"/>
    </location>
</feature>
<name>A0A2T4Z5E7_9HYPH</name>
<dbReference type="OrthoDB" id="7060861at2"/>
<dbReference type="RefSeq" id="WP_108176874.1">
    <property type="nucleotide sequence ID" value="NZ_PZZL01000004.1"/>
</dbReference>
<evidence type="ECO:0000313" key="2">
    <source>
        <dbReference type="EMBL" id="PTM57108.1"/>
    </source>
</evidence>
<accession>A0A2T4Z5E7</accession>